<evidence type="ECO:0000256" key="1">
    <source>
        <dbReference type="SAM" id="Phobius"/>
    </source>
</evidence>
<feature type="transmembrane region" description="Helical" evidence="1">
    <location>
        <begin position="47"/>
        <end position="67"/>
    </location>
</feature>
<dbReference type="EMBL" id="QAAD01000008">
    <property type="protein sequence ID" value="PTN08546.1"/>
    <property type="molecule type" value="Genomic_DNA"/>
</dbReference>
<reference evidence="2 3" key="1">
    <citation type="submission" date="2018-04" db="EMBL/GenBank/DDBJ databases">
        <title>Genomic Encyclopedia of Archaeal and Bacterial Type Strains, Phase II (KMG-II): from individual species to whole genera.</title>
        <authorList>
            <person name="Goeker M."/>
        </authorList>
    </citation>
    <scope>NUCLEOTIDE SEQUENCE [LARGE SCALE GENOMIC DNA]</scope>
    <source>
        <strain evidence="2 3">DSM 28823</strain>
    </source>
</reference>
<proteinExistence type="predicted"/>
<name>A0A2T5C1L0_9BACT</name>
<feature type="transmembrane region" description="Helical" evidence="1">
    <location>
        <begin position="12"/>
        <end position="35"/>
    </location>
</feature>
<evidence type="ECO:0000313" key="3">
    <source>
        <dbReference type="Proteomes" id="UP000243525"/>
    </source>
</evidence>
<keyword evidence="3" id="KW-1185">Reference proteome</keyword>
<organism evidence="2 3">
    <name type="scientific">Mangrovibacterium marinum</name>
    <dbReference type="NCBI Taxonomy" id="1639118"/>
    <lineage>
        <taxon>Bacteria</taxon>
        <taxon>Pseudomonadati</taxon>
        <taxon>Bacteroidota</taxon>
        <taxon>Bacteroidia</taxon>
        <taxon>Marinilabiliales</taxon>
        <taxon>Prolixibacteraceae</taxon>
        <taxon>Mangrovibacterium</taxon>
    </lineage>
</organism>
<comment type="caution">
    <text evidence="2">The sequence shown here is derived from an EMBL/GenBank/DDBJ whole genome shotgun (WGS) entry which is preliminary data.</text>
</comment>
<keyword evidence="1" id="KW-0812">Transmembrane</keyword>
<keyword evidence="1" id="KW-0472">Membrane</keyword>
<protein>
    <submittedName>
        <fullName evidence="2">Uncharacterized protein</fullName>
    </submittedName>
</protein>
<evidence type="ECO:0000313" key="2">
    <source>
        <dbReference type="EMBL" id="PTN08546.1"/>
    </source>
</evidence>
<keyword evidence="1" id="KW-1133">Transmembrane helix</keyword>
<accession>A0A2T5C1L0</accession>
<dbReference type="Proteomes" id="UP000243525">
    <property type="component" value="Unassembled WGS sequence"/>
</dbReference>
<dbReference type="AlphaFoldDB" id="A0A2T5C1L0"/>
<gene>
    <name evidence="2" type="ORF">C8N47_108103</name>
</gene>
<sequence>MGLKRYFFINGTYKGTLVGLFCLCLDYISSINFRFMSIDLETLFRKYLVWLPLAILLFILILVLSYYNFESKYGNDETKQ</sequence>